<protein>
    <recommendedName>
        <fullName evidence="1">TTF-type domain-containing protein</fullName>
    </recommendedName>
</protein>
<evidence type="ECO:0000313" key="2">
    <source>
        <dbReference type="EMBL" id="MBY71955.1"/>
    </source>
</evidence>
<accession>A0A2S2Q2I5</accession>
<reference evidence="2" key="1">
    <citation type="submission" date="2018-04" db="EMBL/GenBank/DDBJ databases">
        <title>Transcriptome assembly of Sipha flava.</title>
        <authorList>
            <person name="Scully E.D."/>
            <person name="Geib S.M."/>
            <person name="Palmer N.A."/>
            <person name="Koch K."/>
            <person name="Bradshaw J."/>
            <person name="Heng-Moss T."/>
            <person name="Sarath G."/>
        </authorList>
    </citation>
    <scope>NUCLEOTIDE SEQUENCE</scope>
</reference>
<gene>
    <name evidence="2" type="ORF">g.116709</name>
</gene>
<dbReference type="EMBL" id="GGMS01002752">
    <property type="protein sequence ID" value="MBY71955.1"/>
    <property type="molecule type" value="Transcribed_RNA"/>
</dbReference>
<feature type="domain" description="TTF-type" evidence="1">
    <location>
        <begin position="75"/>
        <end position="163"/>
    </location>
</feature>
<dbReference type="OrthoDB" id="6618591at2759"/>
<dbReference type="PANTHER" id="PTHR45749">
    <property type="match status" value="1"/>
</dbReference>
<sequence>MTSQRSLLHFFNKKVPVTEPEKSNEINTDTTDLTDIRDIGLYINKRISDDKFKYDLLKKPWQPPSSYNFPVVSTRKLKFQLSWITRFSWLVYSSKLKGAFCKMCVLFSNETSGKSSSVKVGALVDKSIKWKNAMECFITHSNTDYHKLSTLRAEEFVKIIENKTFDVTTQVDSFRKAQVIENRLKLISIIETIIFCGRQELAMRGHNDNGPIFNCEKDNNDGNFRSLLRFQALSGDQTLQFDEFIGKIGLH</sequence>
<dbReference type="InterPro" id="IPR006580">
    <property type="entry name" value="Znf_TTF"/>
</dbReference>
<dbReference type="AlphaFoldDB" id="A0A2S2Q2I5"/>
<dbReference type="SMART" id="SM00597">
    <property type="entry name" value="ZnF_TTF"/>
    <property type="match status" value="1"/>
</dbReference>
<proteinExistence type="predicted"/>
<name>A0A2S2Q2I5_9HEMI</name>
<dbReference type="PANTHER" id="PTHR45749:SF37">
    <property type="entry name" value="OS05G0311600 PROTEIN"/>
    <property type="match status" value="1"/>
</dbReference>
<evidence type="ECO:0000259" key="1">
    <source>
        <dbReference type="SMART" id="SM00597"/>
    </source>
</evidence>
<organism evidence="2">
    <name type="scientific">Sipha flava</name>
    <name type="common">yellow sugarcane aphid</name>
    <dbReference type="NCBI Taxonomy" id="143950"/>
    <lineage>
        <taxon>Eukaryota</taxon>
        <taxon>Metazoa</taxon>
        <taxon>Ecdysozoa</taxon>
        <taxon>Arthropoda</taxon>
        <taxon>Hexapoda</taxon>
        <taxon>Insecta</taxon>
        <taxon>Pterygota</taxon>
        <taxon>Neoptera</taxon>
        <taxon>Paraneoptera</taxon>
        <taxon>Hemiptera</taxon>
        <taxon>Sternorrhyncha</taxon>
        <taxon>Aphidomorpha</taxon>
        <taxon>Aphidoidea</taxon>
        <taxon>Aphididae</taxon>
        <taxon>Sipha</taxon>
    </lineage>
</organism>